<evidence type="ECO:0000256" key="1">
    <source>
        <dbReference type="SAM" id="MobiDB-lite"/>
    </source>
</evidence>
<name>A0A0F9FYZ3_9ZZZZ</name>
<comment type="caution">
    <text evidence="2">The sequence shown here is derived from an EMBL/GenBank/DDBJ whole genome shotgun (WGS) entry which is preliminary data.</text>
</comment>
<protein>
    <submittedName>
        <fullName evidence="2">Uncharacterized protein</fullName>
    </submittedName>
</protein>
<evidence type="ECO:0000313" key="2">
    <source>
        <dbReference type="EMBL" id="KKL83476.1"/>
    </source>
</evidence>
<dbReference type="EMBL" id="LAZR01021969">
    <property type="protein sequence ID" value="KKL83476.1"/>
    <property type="molecule type" value="Genomic_DNA"/>
</dbReference>
<sequence length="376" mass="42246">MNLDHDEFPLSHLQFNIVPKDFYGFNDYQQMQRLDELSDDIIKYLGIAAFWAAVSKFGGGGNQKVDIVQIKDFLDNPNTSYLDDILDPEGNLKIKALERGKIEPAQMQMYELIHNQAHEASGLSELLKSTDVQTYKDVTALAARIADANMHQRVNRRLGGPWGYEQAISEDATKMLEVAHQFVPQVSLVSIMKDFPVYDELGNELADEVGNPITEQKEDLVNLPWPEALKVISEGGQLIKLGIDTIVGPELAQFWPYRQPPREWKLSTKVTVEPGTTRSITREQQTAALKQLYVEVFAPFYQSIGRLDLMREYLELIGRLASLPNLDNLLPEAQEVQQIMQQIQMQREAEAKAAATGEAGGQPLNSSEANAGEEQM</sequence>
<organism evidence="2">
    <name type="scientific">marine sediment metagenome</name>
    <dbReference type="NCBI Taxonomy" id="412755"/>
    <lineage>
        <taxon>unclassified sequences</taxon>
        <taxon>metagenomes</taxon>
        <taxon>ecological metagenomes</taxon>
    </lineage>
</organism>
<feature type="region of interest" description="Disordered" evidence="1">
    <location>
        <begin position="349"/>
        <end position="376"/>
    </location>
</feature>
<proteinExistence type="predicted"/>
<dbReference type="AlphaFoldDB" id="A0A0F9FYZ3"/>
<gene>
    <name evidence="2" type="ORF">LCGC14_1974390</name>
</gene>
<accession>A0A0F9FYZ3</accession>
<reference evidence="2" key="1">
    <citation type="journal article" date="2015" name="Nature">
        <title>Complex archaea that bridge the gap between prokaryotes and eukaryotes.</title>
        <authorList>
            <person name="Spang A."/>
            <person name="Saw J.H."/>
            <person name="Jorgensen S.L."/>
            <person name="Zaremba-Niedzwiedzka K."/>
            <person name="Martijn J."/>
            <person name="Lind A.E."/>
            <person name="van Eijk R."/>
            <person name="Schleper C."/>
            <person name="Guy L."/>
            <person name="Ettema T.J."/>
        </authorList>
    </citation>
    <scope>NUCLEOTIDE SEQUENCE</scope>
</reference>